<dbReference type="InterPro" id="IPR026015">
    <property type="entry name" value="ATP_synth_OSCP/delta_N_sf"/>
</dbReference>
<dbReference type="OrthoDB" id="9802471at2"/>
<comment type="function">
    <text evidence="7">This protein is part of the stalk that links CF(0) to CF(1). It either transmits conformational changes from CF(0) to CF(1) or is implicated in proton conduction.</text>
</comment>
<dbReference type="Gene3D" id="1.10.520.20">
    <property type="entry name" value="N-terminal domain of the delta subunit of the F1F0-ATP synthase"/>
    <property type="match status" value="1"/>
</dbReference>
<name>A0A3L9ZGV2_9FLAO</name>
<comment type="function">
    <text evidence="7">F(1)F(0) ATP synthase produces ATP from ADP in the presence of a proton or sodium gradient. F-type ATPases consist of two structural domains, F(1) containing the extramembraneous catalytic core and F(0) containing the membrane proton channel, linked together by a central stalk and a peripheral stalk. During catalysis, ATP synthesis in the catalytic domain of F(1) is coupled via a rotary mechanism of the central stalk subunits to proton translocation.</text>
</comment>
<evidence type="ECO:0000313" key="8">
    <source>
        <dbReference type="EMBL" id="RMA65952.1"/>
    </source>
</evidence>
<organism evidence="8 9">
    <name type="scientific">Ulvibacter antarcticus</name>
    <dbReference type="NCBI Taxonomy" id="442714"/>
    <lineage>
        <taxon>Bacteria</taxon>
        <taxon>Pseudomonadati</taxon>
        <taxon>Bacteroidota</taxon>
        <taxon>Flavobacteriia</taxon>
        <taxon>Flavobacteriales</taxon>
        <taxon>Flavobacteriaceae</taxon>
        <taxon>Ulvibacter</taxon>
    </lineage>
</organism>
<dbReference type="Pfam" id="PF00213">
    <property type="entry name" value="OSCP"/>
    <property type="match status" value="1"/>
</dbReference>
<comment type="subcellular location">
    <subcellularLocation>
        <location evidence="7">Cell membrane</location>
        <topology evidence="7">Peripheral membrane protein</topology>
    </subcellularLocation>
    <subcellularLocation>
        <location evidence="1">Membrane</location>
    </subcellularLocation>
</comment>
<dbReference type="InterPro" id="IPR000711">
    <property type="entry name" value="ATPase_OSCP/dsu"/>
</dbReference>
<protein>
    <recommendedName>
        <fullName evidence="7">ATP synthase subunit delta</fullName>
    </recommendedName>
    <alternativeName>
        <fullName evidence="7">ATP synthase F(1) sector subunit delta</fullName>
    </alternativeName>
    <alternativeName>
        <fullName evidence="7">F-type ATPase subunit delta</fullName>
        <shortName evidence="7">F-ATPase subunit delta</shortName>
    </alternativeName>
</protein>
<dbReference type="EMBL" id="REFC01000011">
    <property type="protein sequence ID" value="RMA65952.1"/>
    <property type="molecule type" value="Genomic_DNA"/>
</dbReference>
<dbReference type="GO" id="GO:0005886">
    <property type="term" value="C:plasma membrane"/>
    <property type="evidence" value="ECO:0007669"/>
    <property type="project" value="UniProtKB-SubCell"/>
</dbReference>
<comment type="similarity">
    <text evidence="7">Belongs to the ATPase delta chain family.</text>
</comment>
<dbReference type="SUPFAM" id="SSF47928">
    <property type="entry name" value="N-terminal domain of the delta subunit of the F1F0-ATP synthase"/>
    <property type="match status" value="1"/>
</dbReference>
<keyword evidence="3 7" id="KW-0375">Hydrogen ion transport</keyword>
<proteinExistence type="inferred from homology"/>
<dbReference type="GO" id="GO:0046933">
    <property type="term" value="F:proton-transporting ATP synthase activity, rotational mechanism"/>
    <property type="evidence" value="ECO:0007669"/>
    <property type="project" value="UniProtKB-UniRule"/>
</dbReference>
<accession>A0A3L9ZGV2</accession>
<evidence type="ECO:0000256" key="4">
    <source>
        <dbReference type="ARBA" id="ARBA00023065"/>
    </source>
</evidence>
<keyword evidence="4 7" id="KW-0406">Ion transport</keyword>
<evidence type="ECO:0000256" key="2">
    <source>
        <dbReference type="ARBA" id="ARBA00022448"/>
    </source>
</evidence>
<reference evidence="8 9" key="1">
    <citation type="submission" date="2018-10" db="EMBL/GenBank/DDBJ databases">
        <title>Genomic Encyclopedia of Archaeal and Bacterial Type Strains, Phase II (KMG-II): from individual species to whole genera.</title>
        <authorList>
            <person name="Goeker M."/>
        </authorList>
    </citation>
    <scope>NUCLEOTIDE SEQUENCE [LARGE SCALE GENOMIC DNA]</scope>
    <source>
        <strain evidence="8 9">DSM 23424</strain>
    </source>
</reference>
<keyword evidence="6 7" id="KW-0066">ATP synthesis</keyword>
<dbReference type="NCBIfam" id="TIGR01145">
    <property type="entry name" value="ATP_synt_delta"/>
    <property type="match status" value="1"/>
</dbReference>
<evidence type="ECO:0000256" key="1">
    <source>
        <dbReference type="ARBA" id="ARBA00004370"/>
    </source>
</evidence>
<evidence type="ECO:0000256" key="6">
    <source>
        <dbReference type="ARBA" id="ARBA00023310"/>
    </source>
</evidence>
<dbReference type="InterPro" id="IPR020781">
    <property type="entry name" value="ATPase_OSCP/d_CS"/>
</dbReference>
<dbReference type="AlphaFoldDB" id="A0A3L9ZGV2"/>
<keyword evidence="7" id="KW-1003">Cell membrane</keyword>
<evidence type="ECO:0000256" key="3">
    <source>
        <dbReference type="ARBA" id="ARBA00022781"/>
    </source>
</evidence>
<dbReference type="PRINTS" id="PR00125">
    <property type="entry name" value="ATPASEDELTA"/>
</dbReference>
<sequence length="179" mass="19802">MSNRAAIRYAKAVLEHASESNLENVIFGDMQSVYKTIQGSKELRNVLKSPVVKAEDKKAALVKIFENNSEVTKGLIEVLTANKRIDLLGNVAESFIDLYNEAKGVKVANVTTAVELTPELEELVLSKVKELTGSNQVTIQNKVDKDIIGGFILRVGDLQYDSSIANQFENIKREFSKSI</sequence>
<dbReference type="HAMAP" id="MF_01416">
    <property type="entry name" value="ATP_synth_delta_bact"/>
    <property type="match status" value="1"/>
</dbReference>
<keyword evidence="2 7" id="KW-0813">Transport</keyword>
<evidence type="ECO:0000256" key="7">
    <source>
        <dbReference type="HAMAP-Rule" id="MF_01416"/>
    </source>
</evidence>
<evidence type="ECO:0000313" key="9">
    <source>
        <dbReference type="Proteomes" id="UP000271339"/>
    </source>
</evidence>
<gene>
    <name evidence="7" type="primary">atpH</name>
    <name evidence="8" type="ORF">BXY75_0368</name>
</gene>
<dbReference type="PANTHER" id="PTHR11910">
    <property type="entry name" value="ATP SYNTHASE DELTA CHAIN"/>
    <property type="match status" value="1"/>
</dbReference>
<evidence type="ECO:0000256" key="5">
    <source>
        <dbReference type="ARBA" id="ARBA00023136"/>
    </source>
</evidence>
<keyword evidence="7" id="KW-0139">CF(1)</keyword>
<dbReference type="GO" id="GO:0045259">
    <property type="term" value="C:proton-transporting ATP synthase complex"/>
    <property type="evidence" value="ECO:0007669"/>
    <property type="project" value="UniProtKB-KW"/>
</dbReference>
<dbReference type="PROSITE" id="PS00389">
    <property type="entry name" value="ATPASE_DELTA"/>
    <property type="match status" value="1"/>
</dbReference>
<keyword evidence="5 7" id="KW-0472">Membrane</keyword>
<dbReference type="Proteomes" id="UP000271339">
    <property type="component" value="Unassembled WGS sequence"/>
</dbReference>
<dbReference type="RefSeq" id="WP_121905974.1">
    <property type="nucleotide sequence ID" value="NZ_REFC01000011.1"/>
</dbReference>
<keyword evidence="9" id="KW-1185">Reference proteome</keyword>
<comment type="caution">
    <text evidence="8">The sequence shown here is derived from an EMBL/GenBank/DDBJ whole genome shotgun (WGS) entry which is preliminary data.</text>
</comment>